<proteinExistence type="predicted"/>
<evidence type="ECO:0000313" key="2">
    <source>
        <dbReference type="EMBL" id="EQB32670.1"/>
    </source>
</evidence>
<reference evidence="2 3" key="1">
    <citation type="journal article" date="2013" name="Genome Announc.">
        <title>Draft Genome Sequence of Sphingobium ummariense Strain RL-3, a Hexachlorocyclohexane-Degrading Bacterium.</title>
        <authorList>
            <person name="Kohli P."/>
            <person name="Dua A."/>
            <person name="Sangwan N."/>
            <person name="Oldach P."/>
            <person name="Khurana J.P."/>
            <person name="Lal R."/>
        </authorList>
    </citation>
    <scope>NUCLEOTIDE SEQUENCE [LARGE SCALE GENOMIC DNA]</scope>
    <source>
        <strain evidence="2 3">RL-3</strain>
    </source>
</reference>
<feature type="domain" description="DUF4214" evidence="1">
    <location>
        <begin position="2"/>
        <end position="41"/>
    </location>
</feature>
<name>T0IV32_9SPHN</name>
<dbReference type="EMBL" id="AUWY01000060">
    <property type="protein sequence ID" value="EQB32670.1"/>
    <property type="molecule type" value="Genomic_DNA"/>
</dbReference>
<accession>T0IV32</accession>
<gene>
    <name evidence="2" type="ORF">M529_08365</name>
</gene>
<sequence>MAILKRNADENGMAHHLERLRSGESKERIILSLSRSEEAAAMHVKLPGLASLEKPFSKFLRWFHEVTGLARMERTVNRLEYQLFEQNEQIARQLSDMQRLLNASRPTSVQQMPVPPDRVDQLFADARRTLGEAADASGIMEGLARVVRTSALAQAF</sequence>
<dbReference type="InterPro" id="IPR025282">
    <property type="entry name" value="DUF4214"/>
</dbReference>
<comment type="caution">
    <text evidence="2">The sequence shown here is derived from an EMBL/GenBank/DDBJ whole genome shotgun (WGS) entry which is preliminary data.</text>
</comment>
<evidence type="ECO:0000259" key="1">
    <source>
        <dbReference type="Pfam" id="PF13946"/>
    </source>
</evidence>
<dbReference type="Proteomes" id="UP000015523">
    <property type="component" value="Unassembled WGS sequence"/>
</dbReference>
<dbReference type="AlphaFoldDB" id="T0IV32"/>
<keyword evidence="3" id="KW-1185">Reference proteome</keyword>
<protein>
    <recommendedName>
        <fullName evidence="1">DUF4214 domain-containing protein</fullName>
    </recommendedName>
</protein>
<evidence type="ECO:0000313" key="3">
    <source>
        <dbReference type="Proteomes" id="UP000015523"/>
    </source>
</evidence>
<dbReference type="Pfam" id="PF13946">
    <property type="entry name" value="DUF4214"/>
    <property type="match status" value="1"/>
</dbReference>
<dbReference type="PATRIC" id="fig|1346791.3.peg.1607"/>
<organism evidence="2 3">
    <name type="scientific">Sphingobium ummariense RL-3</name>
    <dbReference type="NCBI Taxonomy" id="1346791"/>
    <lineage>
        <taxon>Bacteria</taxon>
        <taxon>Pseudomonadati</taxon>
        <taxon>Pseudomonadota</taxon>
        <taxon>Alphaproteobacteria</taxon>
        <taxon>Sphingomonadales</taxon>
        <taxon>Sphingomonadaceae</taxon>
        <taxon>Sphingobium</taxon>
    </lineage>
</organism>